<name>A0A0K1NN19_9BACT</name>
<reference evidence="2 4" key="2">
    <citation type="submission" date="2021-03" db="EMBL/GenBank/DDBJ databases">
        <title>Human Oral Microbial Genomes.</title>
        <authorList>
            <person name="Johnston C.D."/>
            <person name="Chen T."/>
            <person name="Dewhirst F.E."/>
        </authorList>
    </citation>
    <scope>NUCLEOTIDE SEQUENCE [LARGE SCALE GENOMIC DNA]</scope>
    <source>
        <strain evidence="2 4">W1435</strain>
    </source>
</reference>
<dbReference type="eggNOG" id="COG1729">
    <property type="taxonomic scope" value="Bacteria"/>
</dbReference>
<proteinExistence type="predicted"/>
<evidence type="ECO:0000313" key="1">
    <source>
        <dbReference type="EMBL" id="AKU70482.1"/>
    </source>
</evidence>
<accession>A0A0K1NN19</accession>
<keyword evidence="4" id="KW-1185">Reference proteome</keyword>
<evidence type="ECO:0000313" key="2">
    <source>
        <dbReference type="EMBL" id="QUB86116.1"/>
    </source>
</evidence>
<dbReference type="InterPro" id="IPR011990">
    <property type="entry name" value="TPR-like_helical_dom_sf"/>
</dbReference>
<dbReference type="SUPFAM" id="SSF48452">
    <property type="entry name" value="TPR-like"/>
    <property type="match status" value="2"/>
</dbReference>
<dbReference type="InterPro" id="IPR019734">
    <property type="entry name" value="TPR_rpt"/>
</dbReference>
<dbReference type="STRING" id="1236517.ADJ77_12065"/>
<organism evidence="1 3">
    <name type="scientific">Prevotella fusca JCM 17724</name>
    <dbReference type="NCBI Taxonomy" id="1236517"/>
    <lineage>
        <taxon>Bacteria</taxon>
        <taxon>Pseudomonadati</taxon>
        <taxon>Bacteroidota</taxon>
        <taxon>Bacteroidia</taxon>
        <taxon>Bacteroidales</taxon>
        <taxon>Prevotellaceae</taxon>
        <taxon>Prevotella</taxon>
    </lineage>
</organism>
<protein>
    <submittedName>
        <fullName evidence="2">Tetratricopeptide repeat protein</fullName>
    </submittedName>
</protein>
<evidence type="ECO:0000313" key="3">
    <source>
        <dbReference type="Proteomes" id="UP000060345"/>
    </source>
</evidence>
<dbReference type="RefSeq" id="WP_025078602.1">
    <property type="nucleotide sequence ID" value="NZ_BAKO01000019.1"/>
</dbReference>
<dbReference type="AlphaFoldDB" id="A0A0K1NN19"/>
<dbReference type="SMART" id="SM00028">
    <property type="entry name" value="TPR"/>
    <property type="match status" value="3"/>
</dbReference>
<gene>
    <name evidence="1" type="ORF">ADJ77_12065</name>
    <name evidence="2" type="ORF">J5A51_02295</name>
</gene>
<dbReference type="OrthoDB" id="1551390at2"/>
<dbReference type="Proteomes" id="UP000682005">
    <property type="component" value="Chromosome 2"/>
</dbReference>
<dbReference type="Proteomes" id="UP000060345">
    <property type="component" value="Chromosome 2"/>
</dbReference>
<reference evidence="1 3" key="1">
    <citation type="submission" date="2015-07" db="EMBL/GenBank/DDBJ databases">
        <authorList>
            <person name="Noorani M."/>
        </authorList>
    </citation>
    <scope>NUCLEOTIDE SEQUENCE [LARGE SCALE GENOMIC DNA]</scope>
    <source>
        <strain evidence="1 3">W1435</strain>
    </source>
</reference>
<dbReference type="Gene3D" id="1.25.40.10">
    <property type="entry name" value="Tetratricopeptide repeat domain"/>
    <property type="match status" value="2"/>
</dbReference>
<dbReference type="KEGG" id="pfus:ADJ77_12065"/>
<dbReference type="EMBL" id="CP072369">
    <property type="protein sequence ID" value="QUB86116.1"/>
    <property type="molecule type" value="Genomic_DNA"/>
</dbReference>
<dbReference type="EMBL" id="CP012075">
    <property type="protein sequence ID" value="AKU70482.1"/>
    <property type="molecule type" value="Genomic_DNA"/>
</dbReference>
<sequence>MALLEQEKFDKVIAYGKQAFQELEKENYEMFLELGEKGWEQFPSPVENWNQAYNYAKSFFNNSLSHGDIEEAKKWINRLIENNNNLHLSDEETMHLMGKYCFEKGDYDDARKHWDMVVKAAGHRYFQDDKREYLDFYKNSQKDEEDETLPDSLFQTICQKLDKGDEAVAEERYEDAIAAYQSAIDILPEPKSDWDIYTTLVTSLGDTYYETGQYTIADSYYATALRDGNGIENPYVWYANGRNLIKMGETKAAQDSLMRAYMLDGDEIFTTDDDEFKVYINDFISKKEE</sequence>
<evidence type="ECO:0000313" key="4">
    <source>
        <dbReference type="Proteomes" id="UP000682005"/>
    </source>
</evidence>